<dbReference type="SUPFAM" id="SSF51182">
    <property type="entry name" value="RmlC-like cupins"/>
    <property type="match status" value="1"/>
</dbReference>
<evidence type="ECO:0000256" key="9">
    <source>
        <dbReference type="ARBA" id="ARBA00023167"/>
    </source>
</evidence>
<name>A0A395J7X6_9HELO</name>
<keyword evidence="12" id="KW-1185">Reference proteome</keyword>
<sequence length="163" mass="19194">MSQWRQPQFTGLTTKRATKRELHDSGRDVDPDYLKKLGILCYTFADESSVDKLASERGYKNRDIITVSPEKMDEEIRYIIDGVGFFDVRSEDDEWIRIRMEKRRLIILPPGINHRFTTDEQNYIQAMRLFQEEPKWTAINRVPEVEVNPFLKEYLHTTPAIAG</sequence>
<keyword evidence="9" id="KW-0486">Methionine biosynthesis</keyword>
<evidence type="ECO:0000256" key="2">
    <source>
        <dbReference type="ARBA" id="ARBA00001954"/>
    </source>
</evidence>
<proteinExistence type="predicted"/>
<dbReference type="Gene3D" id="2.60.120.10">
    <property type="entry name" value="Jelly Rolls"/>
    <property type="match status" value="1"/>
</dbReference>
<evidence type="ECO:0000256" key="4">
    <source>
        <dbReference type="ARBA" id="ARBA00022605"/>
    </source>
</evidence>
<dbReference type="Pfam" id="PF03079">
    <property type="entry name" value="ARD"/>
    <property type="match status" value="1"/>
</dbReference>
<evidence type="ECO:0000313" key="12">
    <source>
        <dbReference type="Proteomes" id="UP000249056"/>
    </source>
</evidence>
<dbReference type="InterPro" id="IPR004313">
    <property type="entry name" value="ARD"/>
</dbReference>
<dbReference type="CDD" id="cd02232">
    <property type="entry name" value="cupin_ARD"/>
    <property type="match status" value="1"/>
</dbReference>
<dbReference type="EC" id="1.13.11.54" evidence="10"/>
<dbReference type="InterPro" id="IPR014710">
    <property type="entry name" value="RmlC-like_jellyroll"/>
</dbReference>
<dbReference type="GO" id="GO:0009086">
    <property type="term" value="P:methionine biosynthetic process"/>
    <property type="evidence" value="ECO:0007669"/>
    <property type="project" value="UniProtKB-KW"/>
</dbReference>
<protein>
    <recommendedName>
        <fullName evidence="10">acireductone dioxygenase (Fe(2+)-requiring)</fullName>
        <ecNumber evidence="10">1.13.11.54</ecNumber>
    </recommendedName>
</protein>
<dbReference type="OrthoDB" id="1867259at2759"/>
<evidence type="ECO:0000256" key="10">
    <source>
        <dbReference type="ARBA" id="ARBA00039005"/>
    </source>
</evidence>
<evidence type="ECO:0000256" key="1">
    <source>
        <dbReference type="ARBA" id="ARBA00000428"/>
    </source>
</evidence>
<accession>A0A395J7X6</accession>
<evidence type="ECO:0000256" key="6">
    <source>
        <dbReference type="ARBA" id="ARBA00022964"/>
    </source>
</evidence>
<keyword evidence="6" id="KW-0223">Dioxygenase</keyword>
<dbReference type="InterPro" id="IPR011051">
    <property type="entry name" value="RmlC_Cupin_sf"/>
</dbReference>
<comment type="cofactor">
    <cofactor evidence="2">
        <name>Fe(2+)</name>
        <dbReference type="ChEBI" id="CHEBI:29033"/>
    </cofactor>
</comment>
<keyword evidence="8" id="KW-0408">Iron</keyword>
<evidence type="ECO:0000256" key="8">
    <source>
        <dbReference type="ARBA" id="ARBA00023004"/>
    </source>
</evidence>
<dbReference type="PANTHER" id="PTHR23418:SF0">
    <property type="entry name" value="ACIREDUCTONE DIOXYGENASE"/>
    <property type="match status" value="1"/>
</dbReference>
<keyword evidence="4" id="KW-0028">Amino-acid biosynthesis</keyword>
<organism evidence="11 12">
    <name type="scientific">Monilinia fructigena</name>
    <dbReference type="NCBI Taxonomy" id="38457"/>
    <lineage>
        <taxon>Eukaryota</taxon>
        <taxon>Fungi</taxon>
        <taxon>Dikarya</taxon>
        <taxon>Ascomycota</taxon>
        <taxon>Pezizomycotina</taxon>
        <taxon>Leotiomycetes</taxon>
        <taxon>Helotiales</taxon>
        <taxon>Sclerotiniaceae</taxon>
        <taxon>Monilinia</taxon>
    </lineage>
</organism>
<dbReference type="Proteomes" id="UP000249056">
    <property type="component" value="Unassembled WGS sequence"/>
</dbReference>
<comment type="caution">
    <text evidence="11">The sequence shown here is derived from an EMBL/GenBank/DDBJ whole genome shotgun (WGS) entry which is preliminary data.</text>
</comment>
<keyword evidence="3" id="KW-0533">Nickel</keyword>
<keyword evidence="5" id="KW-0479">Metal-binding</keyword>
<evidence type="ECO:0000256" key="3">
    <source>
        <dbReference type="ARBA" id="ARBA00022596"/>
    </source>
</evidence>
<dbReference type="PANTHER" id="PTHR23418">
    <property type="entry name" value="ACIREDUCTONE DIOXYGENASE"/>
    <property type="match status" value="1"/>
</dbReference>
<keyword evidence="7" id="KW-0560">Oxidoreductase</keyword>
<comment type="catalytic activity">
    <reaction evidence="1">
        <text>1,2-dihydroxy-5-(methylsulfanyl)pent-1-en-3-one + O2 = 4-methylsulfanyl-2-oxobutanoate + formate + 2 H(+)</text>
        <dbReference type="Rhea" id="RHEA:24504"/>
        <dbReference type="ChEBI" id="CHEBI:15378"/>
        <dbReference type="ChEBI" id="CHEBI:15379"/>
        <dbReference type="ChEBI" id="CHEBI:15740"/>
        <dbReference type="ChEBI" id="CHEBI:16723"/>
        <dbReference type="ChEBI" id="CHEBI:49252"/>
        <dbReference type="EC" id="1.13.11.54"/>
    </reaction>
</comment>
<dbReference type="GO" id="GO:0046872">
    <property type="term" value="F:metal ion binding"/>
    <property type="evidence" value="ECO:0007669"/>
    <property type="project" value="UniProtKB-KW"/>
</dbReference>
<evidence type="ECO:0000313" key="11">
    <source>
        <dbReference type="EMBL" id="RAL67753.1"/>
    </source>
</evidence>
<evidence type="ECO:0000256" key="5">
    <source>
        <dbReference type="ARBA" id="ARBA00022723"/>
    </source>
</evidence>
<dbReference type="GO" id="GO:0010309">
    <property type="term" value="F:acireductone dioxygenase [iron(II)-requiring] activity"/>
    <property type="evidence" value="ECO:0007669"/>
    <property type="project" value="UniProtKB-EC"/>
</dbReference>
<dbReference type="AlphaFoldDB" id="A0A395J7X6"/>
<reference evidence="11 12" key="1">
    <citation type="submission" date="2018-06" db="EMBL/GenBank/DDBJ databases">
        <title>Genome Sequence of the Brown Rot Fungal Pathogen Monilinia fructigena.</title>
        <authorList>
            <person name="Landi L."/>
            <person name="De Miccolis Angelini R.M."/>
            <person name="Pollastro S."/>
            <person name="Abate D."/>
            <person name="Faretra F."/>
            <person name="Romanazzi G."/>
        </authorList>
    </citation>
    <scope>NUCLEOTIDE SEQUENCE [LARGE SCALE GENOMIC DNA]</scope>
    <source>
        <strain evidence="11 12">Mfrg269</strain>
    </source>
</reference>
<gene>
    <name evidence="11" type="ORF">DID88_008485</name>
</gene>
<dbReference type="EMBL" id="QKRW01000003">
    <property type="protein sequence ID" value="RAL67753.1"/>
    <property type="molecule type" value="Genomic_DNA"/>
</dbReference>
<evidence type="ECO:0000256" key="7">
    <source>
        <dbReference type="ARBA" id="ARBA00023002"/>
    </source>
</evidence>